<dbReference type="GO" id="GO:0042853">
    <property type="term" value="P:L-alanine catabolic process"/>
    <property type="evidence" value="ECO:0007669"/>
    <property type="project" value="InterPro"/>
</dbReference>
<evidence type="ECO:0000256" key="7">
    <source>
        <dbReference type="PIRSR" id="PIRSR000183-2"/>
    </source>
</evidence>
<feature type="active site" description="Proton donor/acceptor" evidence="6">
    <location>
        <position position="270"/>
    </location>
</feature>
<dbReference type="Gene3D" id="3.40.50.720">
    <property type="entry name" value="NAD(P)-binding Rossmann-like Domain"/>
    <property type="match status" value="2"/>
</dbReference>
<dbReference type="Pfam" id="PF01262">
    <property type="entry name" value="AlaDh_PNT_C"/>
    <property type="match status" value="1"/>
</dbReference>
<dbReference type="eggNOG" id="COG0686">
    <property type="taxonomic scope" value="Bacteria"/>
</dbReference>
<dbReference type="GO" id="GO:0000286">
    <property type="term" value="F:alanine dehydrogenase activity"/>
    <property type="evidence" value="ECO:0007669"/>
    <property type="project" value="UniProtKB-UniRule"/>
</dbReference>
<feature type="binding site" evidence="8">
    <location>
        <begin position="178"/>
        <end position="179"/>
    </location>
    <ligand>
        <name>NAD(+)</name>
        <dbReference type="ChEBI" id="CHEBI:57540"/>
    </ligand>
</feature>
<protein>
    <recommendedName>
        <fullName evidence="2 5">Alanine dehydrogenase</fullName>
        <ecNumber evidence="2 5">1.4.1.1</ecNumber>
    </recommendedName>
</protein>
<evidence type="ECO:0000256" key="2">
    <source>
        <dbReference type="ARBA" id="ARBA00012897"/>
    </source>
</evidence>
<feature type="binding site" evidence="8">
    <location>
        <position position="220"/>
    </location>
    <ligand>
        <name>NAD(+)</name>
        <dbReference type="ChEBI" id="CHEBI:57540"/>
    </ligand>
</feature>
<feature type="binding site" evidence="8">
    <location>
        <position position="134"/>
    </location>
    <ligand>
        <name>NAD(+)</name>
        <dbReference type="ChEBI" id="CHEBI:57540"/>
    </ligand>
</feature>
<dbReference type="PROSITE" id="PS00837">
    <property type="entry name" value="ALADH_PNT_2"/>
    <property type="match status" value="1"/>
</dbReference>
<evidence type="ECO:0000313" key="11">
    <source>
        <dbReference type="EMBL" id="CDR34151.1"/>
    </source>
</evidence>
<dbReference type="EC" id="1.4.1.1" evidence="2 5"/>
<keyword evidence="3 5" id="KW-0560">Oxidoreductase</keyword>
<dbReference type="GO" id="GO:0000166">
    <property type="term" value="F:nucleotide binding"/>
    <property type="evidence" value="ECO:0007669"/>
    <property type="project" value="UniProtKB-KW"/>
</dbReference>
<dbReference type="Pfam" id="PF05222">
    <property type="entry name" value="AlaDh_PNT_N"/>
    <property type="match status" value="1"/>
</dbReference>
<evidence type="ECO:0000313" key="12">
    <source>
        <dbReference type="Proteomes" id="UP000031552"/>
    </source>
</evidence>
<dbReference type="PIRSF" id="PIRSF000183">
    <property type="entry name" value="Alanine_dh"/>
    <property type="match status" value="1"/>
</dbReference>
<reference evidence="11" key="1">
    <citation type="submission" date="2013-12" db="EMBL/GenBank/DDBJ databases">
        <authorList>
            <person name="Linke B."/>
        </authorList>
    </citation>
    <scope>NUCLEOTIDE SEQUENCE [LARGE SCALE GENOMIC DNA]</scope>
    <source>
        <strain evidence="11">CRIB-18</strain>
    </source>
</reference>
<dbReference type="SUPFAM" id="SSF51735">
    <property type="entry name" value="NAD(P)-binding Rossmann-fold domains"/>
    <property type="match status" value="1"/>
</dbReference>
<feature type="binding site" evidence="8">
    <location>
        <position position="279"/>
    </location>
    <ligand>
        <name>NAD(+)</name>
        <dbReference type="ChEBI" id="CHEBI:57540"/>
    </ligand>
</feature>
<evidence type="ECO:0000256" key="8">
    <source>
        <dbReference type="PIRSR" id="PIRSR000183-3"/>
    </source>
</evidence>
<gene>
    <name evidence="11" type="primary">ald</name>
    <name evidence="11" type="ORF">CSEC_1331</name>
</gene>
<reference evidence="11" key="2">
    <citation type="submission" date="2014-09" db="EMBL/GenBank/DDBJ databases">
        <title>Criblamydia sequanensis harbors a mega-plasmid encoding arsenite resistance.</title>
        <authorList>
            <person name="Bertelli C."/>
            <person name="Goesmann A."/>
            <person name="Greub G."/>
        </authorList>
    </citation>
    <scope>NUCLEOTIDE SEQUENCE [LARGE SCALE GENOMIC DNA]</scope>
    <source>
        <strain evidence="11">CRIB-18</strain>
    </source>
</reference>
<dbReference type="PANTHER" id="PTHR42795:SF1">
    <property type="entry name" value="ALANINE DEHYDROGENASE"/>
    <property type="match status" value="1"/>
</dbReference>
<dbReference type="InterPro" id="IPR007698">
    <property type="entry name" value="AlaDH/PNT_NAD(H)-bd"/>
</dbReference>
<keyword evidence="12" id="KW-1185">Reference proteome</keyword>
<dbReference type="SUPFAM" id="SSF52283">
    <property type="entry name" value="Formate/glycerate dehydrogenase catalytic domain-like"/>
    <property type="match status" value="1"/>
</dbReference>
<feature type="domain" description="Alanine dehydrogenase/pyridine nucleotide transhydrogenase N-terminal" evidence="10">
    <location>
        <begin position="4"/>
        <end position="137"/>
    </location>
</feature>
<evidence type="ECO:0000256" key="3">
    <source>
        <dbReference type="ARBA" id="ARBA00023002"/>
    </source>
</evidence>
<dbReference type="CDD" id="cd05305">
    <property type="entry name" value="L-AlaDH"/>
    <property type="match status" value="1"/>
</dbReference>
<comment type="similarity">
    <text evidence="1 5">Belongs to the AlaDH/PNT family.</text>
</comment>
<feature type="binding site" evidence="8">
    <location>
        <position position="203"/>
    </location>
    <ligand>
        <name>NAD(+)</name>
        <dbReference type="ChEBI" id="CHEBI:57540"/>
    </ligand>
</feature>
<feature type="binding site" evidence="7">
    <location>
        <position position="75"/>
    </location>
    <ligand>
        <name>substrate</name>
    </ligand>
</feature>
<evidence type="ECO:0000259" key="10">
    <source>
        <dbReference type="SMART" id="SM01003"/>
    </source>
</evidence>
<feature type="binding site" evidence="8">
    <location>
        <begin position="267"/>
        <end position="270"/>
    </location>
    <ligand>
        <name>NAD(+)</name>
        <dbReference type="ChEBI" id="CHEBI:57540"/>
    </ligand>
</feature>
<keyword evidence="8" id="KW-0547">Nucleotide-binding</keyword>
<dbReference type="OrthoDB" id="9804592at2"/>
<dbReference type="GO" id="GO:0005886">
    <property type="term" value="C:plasma membrane"/>
    <property type="evidence" value="ECO:0007669"/>
    <property type="project" value="TreeGrafter"/>
</dbReference>
<evidence type="ECO:0000259" key="9">
    <source>
        <dbReference type="SMART" id="SM01002"/>
    </source>
</evidence>
<dbReference type="InterPro" id="IPR036291">
    <property type="entry name" value="NAD(P)-bd_dom_sf"/>
</dbReference>
<dbReference type="NCBIfam" id="TIGR00518">
    <property type="entry name" value="alaDH"/>
    <property type="match status" value="1"/>
</dbReference>
<proteinExistence type="inferred from homology"/>
<accession>A0A090CZA4</accession>
<dbReference type="PANTHER" id="PTHR42795">
    <property type="entry name" value="ALANINE DEHYDROGENASE"/>
    <property type="match status" value="1"/>
</dbReference>
<keyword evidence="4 5" id="KW-0520">NAD</keyword>
<feature type="binding site" evidence="7">
    <location>
        <position position="15"/>
    </location>
    <ligand>
        <name>substrate</name>
    </ligand>
</feature>
<evidence type="ECO:0000256" key="4">
    <source>
        <dbReference type="ARBA" id="ARBA00023027"/>
    </source>
</evidence>
<evidence type="ECO:0000256" key="5">
    <source>
        <dbReference type="PIRNR" id="PIRNR000183"/>
    </source>
</evidence>
<organism evidence="11 12">
    <name type="scientific">Candidatus Criblamydia sequanensis CRIB-18</name>
    <dbReference type="NCBI Taxonomy" id="1437425"/>
    <lineage>
        <taxon>Bacteria</taxon>
        <taxon>Pseudomonadati</taxon>
        <taxon>Chlamydiota</taxon>
        <taxon>Chlamydiia</taxon>
        <taxon>Parachlamydiales</taxon>
        <taxon>Candidatus Criblamydiaceae</taxon>
        <taxon>Candidatus Criblamydia</taxon>
    </lineage>
</organism>
<feature type="binding site" evidence="8">
    <location>
        <begin position="239"/>
        <end position="240"/>
    </location>
    <ligand>
        <name>NAD(+)</name>
        <dbReference type="ChEBI" id="CHEBI:57540"/>
    </ligand>
</feature>
<feature type="binding site" evidence="8">
    <location>
        <begin position="298"/>
        <end position="301"/>
    </location>
    <ligand>
        <name>NAD(+)</name>
        <dbReference type="ChEBI" id="CHEBI:57540"/>
    </ligand>
</feature>
<sequence>MKIGIPKEIKQGEARVGATPSMVRELTDMGAQVFVENNAGQLIGFTNQLYEEMGAKILFSAEAIYKEADMIIKVKEPQSQEISLLREGQILFCYLHLAPDRELTEALLKKKIIGIAYETVTDAQGRLPLLEPMSAIAGRISIQMGGTALQVNNGGKGILLGGVPGVPGANVVILGGGTAGFEAARMAKGVGASVSIIEKQPERLKWLDAFFKGEVKTIFSTASSIEDSLKDADLVIGAVLIQGKKAPKLVTRKMLQLMEKGSCIVDISIDQGGCFETSRPTTHEKPTYIEEGIIHYCVTNMPGAAAKTATYALTMVTIPFVKTIVNLGLNDAFKNPHLLNGLNVCYGDVCYEGVAHDLGYPYTPAEKFIGKL</sequence>
<dbReference type="Proteomes" id="UP000031552">
    <property type="component" value="Unassembled WGS sequence"/>
</dbReference>
<evidence type="ECO:0000256" key="1">
    <source>
        <dbReference type="ARBA" id="ARBA00005689"/>
    </source>
</evidence>
<dbReference type="FunFam" id="3.40.50.720:FF:000049">
    <property type="entry name" value="Alanine dehydrogenase"/>
    <property type="match status" value="1"/>
</dbReference>
<dbReference type="InterPro" id="IPR007886">
    <property type="entry name" value="AlaDH/PNT_N"/>
</dbReference>
<comment type="caution">
    <text evidence="11">The sequence shown here is derived from an EMBL/GenBank/DDBJ whole genome shotgun (WGS) entry which is preliminary data.</text>
</comment>
<dbReference type="SMART" id="SM01002">
    <property type="entry name" value="AlaDh_PNT_C"/>
    <property type="match status" value="1"/>
</dbReference>
<feature type="domain" description="Alanine dehydrogenase/pyridine nucleotide transhydrogenase NAD(H)-binding" evidence="9">
    <location>
        <begin position="149"/>
        <end position="297"/>
    </location>
</feature>
<comment type="catalytic activity">
    <reaction evidence="5">
        <text>L-alanine + NAD(+) + H2O = pyruvate + NH4(+) + NADH + H(+)</text>
        <dbReference type="Rhea" id="RHEA:18405"/>
        <dbReference type="ChEBI" id="CHEBI:15361"/>
        <dbReference type="ChEBI" id="CHEBI:15377"/>
        <dbReference type="ChEBI" id="CHEBI:15378"/>
        <dbReference type="ChEBI" id="CHEBI:28938"/>
        <dbReference type="ChEBI" id="CHEBI:57540"/>
        <dbReference type="ChEBI" id="CHEBI:57945"/>
        <dbReference type="ChEBI" id="CHEBI:57972"/>
        <dbReference type="EC" id="1.4.1.1"/>
    </reaction>
</comment>
<evidence type="ECO:0000256" key="6">
    <source>
        <dbReference type="PIRSR" id="PIRSR000183-1"/>
    </source>
</evidence>
<feature type="active site" description="Proton donor/acceptor" evidence="6">
    <location>
        <position position="96"/>
    </location>
</feature>
<dbReference type="AlphaFoldDB" id="A0A090CZA4"/>
<dbReference type="STRING" id="1437425.CSEC_1331"/>
<dbReference type="InterPro" id="IPR008143">
    <property type="entry name" value="Ala_DH/PNT_CS2"/>
</dbReference>
<dbReference type="InterPro" id="IPR008141">
    <property type="entry name" value="Ala_DH"/>
</dbReference>
<dbReference type="RefSeq" id="WP_041017682.1">
    <property type="nucleotide sequence ID" value="NZ_CCEJ010000005.1"/>
</dbReference>
<name>A0A090CZA4_9BACT</name>
<dbReference type="SMART" id="SM01003">
    <property type="entry name" value="AlaDh_PNT_N"/>
    <property type="match status" value="1"/>
</dbReference>
<dbReference type="EMBL" id="CCEJ010000005">
    <property type="protein sequence ID" value="CDR34151.1"/>
    <property type="molecule type" value="Genomic_DNA"/>
</dbReference>